<feature type="transmembrane region" description="Helical" evidence="2">
    <location>
        <begin position="58"/>
        <end position="76"/>
    </location>
</feature>
<protein>
    <submittedName>
        <fullName evidence="3">Uncharacterized protein</fullName>
    </submittedName>
</protein>
<evidence type="ECO:0000313" key="4">
    <source>
        <dbReference type="Proteomes" id="UP001221757"/>
    </source>
</evidence>
<feature type="transmembrane region" description="Helical" evidence="2">
    <location>
        <begin position="29"/>
        <end position="46"/>
    </location>
</feature>
<proteinExistence type="predicted"/>
<evidence type="ECO:0000313" key="3">
    <source>
        <dbReference type="EMBL" id="KAJ7677621.1"/>
    </source>
</evidence>
<evidence type="ECO:0000256" key="2">
    <source>
        <dbReference type="SAM" id="Phobius"/>
    </source>
</evidence>
<dbReference type="Proteomes" id="UP001221757">
    <property type="component" value="Unassembled WGS sequence"/>
</dbReference>
<evidence type="ECO:0000256" key="1">
    <source>
        <dbReference type="SAM" id="MobiDB-lite"/>
    </source>
</evidence>
<feature type="transmembrane region" description="Helical" evidence="2">
    <location>
        <begin position="182"/>
        <end position="203"/>
    </location>
</feature>
<comment type="caution">
    <text evidence="3">The sequence shown here is derived from an EMBL/GenBank/DDBJ whole genome shotgun (WGS) entry which is preliminary data.</text>
</comment>
<keyword evidence="2" id="KW-0472">Membrane</keyword>
<feature type="transmembrane region" description="Helical" evidence="2">
    <location>
        <begin position="144"/>
        <end position="162"/>
    </location>
</feature>
<dbReference type="AlphaFoldDB" id="A0AAD7D3Z0"/>
<feature type="transmembrane region" description="Helical" evidence="2">
    <location>
        <begin position="224"/>
        <end position="248"/>
    </location>
</feature>
<sequence length="366" mass="41008">MSTTASTDEIIYSLGALIYRDNVPHSVGFIFYGIYFVFFCAYLWFIIRHSTAPRASKILLAAMLLLFLSTTAQFAADMVLNLAQIRGYLMWTGVPLAERRALWLQRYEPAYVLEKWPTLNFMISDAIVIWRASVMYGHRRWAQVALWAVAFADVVIWAYAFALTSRDTEQRSHNPATDQKLITISFFISLGTNLLGTGAIAWKHRRLVAQKSFLKWKRSEVTRILLLLVETGAIWAVIQLTATILLQIDTEALSALDLATAVMQKVEVYLAAILPTATVLIVRLHRFSESTMDLSAIQTPGASNRTPSTLLSTIHFEDSPPGTKRSGVIGAELVQPNSAPEPGRGNYHEDQNTAENRPTPKIEEMV</sequence>
<organism evidence="3 4">
    <name type="scientific">Mycena rosella</name>
    <name type="common">Pink bonnet</name>
    <name type="synonym">Agaricus rosellus</name>
    <dbReference type="NCBI Taxonomy" id="1033263"/>
    <lineage>
        <taxon>Eukaryota</taxon>
        <taxon>Fungi</taxon>
        <taxon>Dikarya</taxon>
        <taxon>Basidiomycota</taxon>
        <taxon>Agaricomycotina</taxon>
        <taxon>Agaricomycetes</taxon>
        <taxon>Agaricomycetidae</taxon>
        <taxon>Agaricales</taxon>
        <taxon>Marasmiineae</taxon>
        <taxon>Mycenaceae</taxon>
        <taxon>Mycena</taxon>
    </lineage>
</organism>
<keyword evidence="2" id="KW-0812">Transmembrane</keyword>
<keyword evidence="2" id="KW-1133">Transmembrane helix</keyword>
<reference evidence="3" key="1">
    <citation type="submission" date="2023-03" db="EMBL/GenBank/DDBJ databases">
        <title>Massive genome expansion in bonnet fungi (Mycena s.s.) driven by repeated elements and novel gene families across ecological guilds.</title>
        <authorList>
            <consortium name="Lawrence Berkeley National Laboratory"/>
            <person name="Harder C.B."/>
            <person name="Miyauchi S."/>
            <person name="Viragh M."/>
            <person name="Kuo A."/>
            <person name="Thoen E."/>
            <person name="Andreopoulos B."/>
            <person name="Lu D."/>
            <person name="Skrede I."/>
            <person name="Drula E."/>
            <person name="Henrissat B."/>
            <person name="Morin E."/>
            <person name="Kohler A."/>
            <person name="Barry K."/>
            <person name="LaButti K."/>
            <person name="Morin E."/>
            <person name="Salamov A."/>
            <person name="Lipzen A."/>
            <person name="Mereny Z."/>
            <person name="Hegedus B."/>
            <person name="Baldrian P."/>
            <person name="Stursova M."/>
            <person name="Weitz H."/>
            <person name="Taylor A."/>
            <person name="Grigoriev I.V."/>
            <person name="Nagy L.G."/>
            <person name="Martin F."/>
            <person name="Kauserud H."/>
        </authorList>
    </citation>
    <scope>NUCLEOTIDE SEQUENCE</scope>
    <source>
        <strain evidence="3">CBHHK067</strain>
    </source>
</reference>
<feature type="region of interest" description="Disordered" evidence="1">
    <location>
        <begin position="313"/>
        <end position="366"/>
    </location>
</feature>
<dbReference type="EMBL" id="JARKIE010000136">
    <property type="protein sequence ID" value="KAJ7677621.1"/>
    <property type="molecule type" value="Genomic_DNA"/>
</dbReference>
<feature type="transmembrane region" description="Helical" evidence="2">
    <location>
        <begin position="268"/>
        <end position="285"/>
    </location>
</feature>
<gene>
    <name evidence="3" type="ORF">B0H17DRAFT_1078967</name>
</gene>
<keyword evidence="4" id="KW-1185">Reference proteome</keyword>
<name>A0AAD7D3Z0_MYCRO</name>
<accession>A0AAD7D3Z0</accession>